<feature type="compositionally biased region" description="Pro residues" evidence="1">
    <location>
        <begin position="63"/>
        <end position="77"/>
    </location>
</feature>
<feature type="compositionally biased region" description="Polar residues" evidence="1">
    <location>
        <begin position="1"/>
        <end position="32"/>
    </location>
</feature>
<comment type="caution">
    <text evidence="3">The sequence shown here is derived from an EMBL/GenBank/DDBJ whole genome shotgun (WGS) entry which is preliminary data.</text>
</comment>
<feature type="compositionally biased region" description="Polar residues" evidence="1">
    <location>
        <begin position="179"/>
        <end position="190"/>
    </location>
</feature>
<feature type="region of interest" description="Disordered" evidence="1">
    <location>
        <begin position="1"/>
        <end position="91"/>
    </location>
</feature>
<dbReference type="AlphaFoldDB" id="A0A9P1H3B5"/>
<dbReference type="OrthoDB" id="3946741at2759"/>
<sequence length="206" mass="21460">MCSGQPNAVTPTHSTIQATLQLGPSSKLSAPNQGDRASVTATTLSTVTTRRPLPSPTTATLTAPPPLPTSSEDPPPGGLAADSGRVEQGKTGNGRLSVAQIAGLSAGLAAAFGIAILLICLARRRRKKDYPGVETGFFMKSDRLKAISRRFTVYPRGHDISAPIHGSPPTRFPMGQYAPTMTQSNSSSSPPMVEKISSPELIARGS</sequence>
<feature type="transmembrane region" description="Helical" evidence="2">
    <location>
        <begin position="101"/>
        <end position="122"/>
    </location>
</feature>
<keyword evidence="2" id="KW-1133">Transmembrane helix</keyword>
<feature type="region of interest" description="Disordered" evidence="1">
    <location>
        <begin position="162"/>
        <end position="206"/>
    </location>
</feature>
<dbReference type="Proteomes" id="UP000838763">
    <property type="component" value="Unassembled WGS sequence"/>
</dbReference>
<protein>
    <submittedName>
        <fullName evidence="3">Uncharacterized protein</fullName>
    </submittedName>
</protein>
<dbReference type="EMBL" id="CALLCH030000012">
    <property type="protein sequence ID" value="CAI4215235.1"/>
    <property type="molecule type" value="Genomic_DNA"/>
</dbReference>
<name>A0A9P1H3B5_9PEZI</name>
<reference evidence="3" key="1">
    <citation type="submission" date="2022-11" db="EMBL/GenBank/DDBJ databases">
        <authorList>
            <person name="Scott C."/>
            <person name="Bruce N."/>
        </authorList>
    </citation>
    <scope>NUCLEOTIDE SEQUENCE</scope>
</reference>
<evidence type="ECO:0000313" key="3">
    <source>
        <dbReference type="EMBL" id="CAI4215235.1"/>
    </source>
</evidence>
<proteinExistence type="predicted"/>
<accession>A0A9P1H3B5</accession>
<evidence type="ECO:0000256" key="2">
    <source>
        <dbReference type="SAM" id="Phobius"/>
    </source>
</evidence>
<gene>
    <name evidence="3" type="ORF">PPNO1_LOCUS4951</name>
</gene>
<feature type="compositionally biased region" description="Low complexity" evidence="1">
    <location>
        <begin position="37"/>
        <end position="62"/>
    </location>
</feature>
<evidence type="ECO:0000313" key="4">
    <source>
        <dbReference type="Proteomes" id="UP000838763"/>
    </source>
</evidence>
<keyword evidence="2" id="KW-0472">Membrane</keyword>
<keyword evidence="2" id="KW-0812">Transmembrane</keyword>
<organism evidence="3 4">
    <name type="scientific">Parascedosporium putredinis</name>
    <dbReference type="NCBI Taxonomy" id="1442378"/>
    <lineage>
        <taxon>Eukaryota</taxon>
        <taxon>Fungi</taxon>
        <taxon>Dikarya</taxon>
        <taxon>Ascomycota</taxon>
        <taxon>Pezizomycotina</taxon>
        <taxon>Sordariomycetes</taxon>
        <taxon>Hypocreomycetidae</taxon>
        <taxon>Microascales</taxon>
        <taxon>Microascaceae</taxon>
        <taxon>Parascedosporium</taxon>
    </lineage>
</organism>
<keyword evidence="4" id="KW-1185">Reference proteome</keyword>
<evidence type="ECO:0000256" key="1">
    <source>
        <dbReference type="SAM" id="MobiDB-lite"/>
    </source>
</evidence>